<sequence>MIGIVGLGGIFGTLLRYYLGKWISAKVGTSYPWGTWVINISGSFILGILSGLHSSHSIPDWSWLMLGVGFCGAYTTFSTFGYETIGLIEKGNKSQAAAYVVTSVVLGILFAWLGHLSIS</sequence>
<evidence type="ECO:0000256" key="6">
    <source>
        <dbReference type="ARBA" id="ARBA00023303"/>
    </source>
</evidence>
<comment type="similarity">
    <text evidence="7 10">Belongs to the fluoride channel Fluc/FEX (TC 1.A.43) family.</text>
</comment>
<dbReference type="PANTHER" id="PTHR28259:SF1">
    <property type="entry name" value="FLUORIDE EXPORT PROTEIN 1-RELATED"/>
    <property type="match status" value="1"/>
</dbReference>
<protein>
    <recommendedName>
        <fullName evidence="10">Fluoride-specific ion channel FluC</fullName>
    </recommendedName>
</protein>
<dbReference type="NCBIfam" id="TIGR00494">
    <property type="entry name" value="crcB"/>
    <property type="match status" value="1"/>
</dbReference>
<accession>A0ABW3S227</accession>
<keyword evidence="5 10" id="KW-0472">Membrane</keyword>
<evidence type="ECO:0000256" key="9">
    <source>
        <dbReference type="ARBA" id="ARBA00049940"/>
    </source>
</evidence>
<organism evidence="11 12">
    <name type="scientific">Paenibacillus puldeungensis</name>
    <dbReference type="NCBI Taxonomy" id="696536"/>
    <lineage>
        <taxon>Bacteria</taxon>
        <taxon>Bacillati</taxon>
        <taxon>Bacillota</taxon>
        <taxon>Bacilli</taxon>
        <taxon>Bacillales</taxon>
        <taxon>Paenibacillaceae</taxon>
        <taxon>Paenibacillus</taxon>
    </lineage>
</organism>
<dbReference type="EMBL" id="JBHTLM010000018">
    <property type="protein sequence ID" value="MFD1178589.1"/>
    <property type="molecule type" value="Genomic_DNA"/>
</dbReference>
<gene>
    <name evidence="10 11" type="primary">crcB</name>
    <name evidence="10" type="synonym">fluC</name>
    <name evidence="11" type="ORF">ACFQ3W_20125</name>
</gene>
<comment type="catalytic activity">
    <reaction evidence="8">
        <text>fluoride(in) = fluoride(out)</text>
        <dbReference type="Rhea" id="RHEA:76159"/>
        <dbReference type="ChEBI" id="CHEBI:17051"/>
    </reaction>
    <physiologicalReaction direction="left-to-right" evidence="8">
        <dbReference type="Rhea" id="RHEA:76160"/>
    </physiologicalReaction>
</comment>
<proteinExistence type="inferred from homology"/>
<evidence type="ECO:0000256" key="3">
    <source>
        <dbReference type="ARBA" id="ARBA00022692"/>
    </source>
</evidence>
<keyword evidence="6 10" id="KW-0407">Ion channel</keyword>
<feature type="transmembrane region" description="Helical" evidence="10">
    <location>
        <begin position="61"/>
        <end position="85"/>
    </location>
</feature>
<keyword evidence="10" id="KW-0479">Metal-binding</keyword>
<keyword evidence="10" id="KW-0915">Sodium</keyword>
<feature type="transmembrane region" description="Helical" evidence="10">
    <location>
        <begin position="31"/>
        <end position="49"/>
    </location>
</feature>
<comment type="function">
    <text evidence="9 10">Fluoride-specific ion channel. Important for reducing fluoride concentration in the cell, thus reducing its toxicity.</text>
</comment>
<evidence type="ECO:0000256" key="2">
    <source>
        <dbReference type="ARBA" id="ARBA00022475"/>
    </source>
</evidence>
<reference evidence="12" key="1">
    <citation type="journal article" date="2019" name="Int. J. Syst. Evol. Microbiol.">
        <title>The Global Catalogue of Microorganisms (GCM) 10K type strain sequencing project: providing services to taxonomists for standard genome sequencing and annotation.</title>
        <authorList>
            <consortium name="The Broad Institute Genomics Platform"/>
            <consortium name="The Broad Institute Genome Sequencing Center for Infectious Disease"/>
            <person name="Wu L."/>
            <person name="Ma J."/>
        </authorList>
    </citation>
    <scope>NUCLEOTIDE SEQUENCE [LARGE SCALE GENOMIC DNA]</scope>
    <source>
        <strain evidence="12">CCUG 59189</strain>
    </source>
</reference>
<evidence type="ECO:0000256" key="10">
    <source>
        <dbReference type="HAMAP-Rule" id="MF_00454"/>
    </source>
</evidence>
<evidence type="ECO:0000313" key="11">
    <source>
        <dbReference type="EMBL" id="MFD1178589.1"/>
    </source>
</evidence>
<feature type="binding site" evidence="10">
    <location>
        <position position="72"/>
    </location>
    <ligand>
        <name>Na(+)</name>
        <dbReference type="ChEBI" id="CHEBI:29101"/>
        <note>structural</note>
    </ligand>
</feature>
<evidence type="ECO:0000256" key="1">
    <source>
        <dbReference type="ARBA" id="ARBA00004651"/>
    </source>
</evidence>
<dbReference type="InterPro" id="IPR003691">
    <property type="entry name" value="FluC"/>
</dbReference>
<name>A0ABW3S227_9BACL</name>
<dbReference type="PANTHER" id="PTHR28259">
    <property type="entry name" value="FLUORIDE EXPORT PROTEIN 1-RELATED"/>
    <property type="match status" value="1"/>
</dbReference>
<feature type="transmembrane region" description="Helical" evidence="10">
    <location>
        <begin position="97"/>
        <end position="118"/>
    </location>
</feature>
<keyword evidence="4 10" id="KW-1133">Transmembrane helix</keyword>
<evidence type="ECO:0000256" key="7">
    <source>
        <dbReference type="ARBA" id="ARBA00035120"/>
    </source>
</evidence>
<comment type="caution">
    <text evidence="11">The sequence shown here is derived from an EMBL/GenBank/DDBJ whole genome shotgun (WGS) entry which is preliminary data.</text>
</comment>
<keyword evidence="12" id="KW-1185">Reference proteome</keyword>
<dbReference type="Pfam" id="PF02537">
    <property type="entry name" value="CRCB"/>
    <property type="match status" value="1"/>
</dbReference>
<evidence type="ECO:0000313" key="12">
    <source>
        <dbReference type="Proteomes" id="UP001597262"/>
    </source>
</evidence>
<comment type="activity regulation">
    <text evidence="10">Na(+) is not transported, but it plays an essential structural role and its presence is essential for fluoride channel function.</text>
</comment>
<keyword evidence="10" id="KW-0813">Transport</keyword>
<keyword evidence="10" id="KW-0406">Ion transport</keyword>
<keyword evidence="3 10" id="KW-0812">Transmembrane</keyword>
<evidence type="ECO:0000256" key="4">
    <source>
        <dbReference type="ARBA" id="ARBA00022989"/>
    </source>
</evidence>
<dbReference type="HAMAP" id="MF_00454">
    <property type="entry name" value="FluC"/>
    <property type="match status" value="1"/>
</dbReference>
<feature type="binding site" evidence="10">
    <location>
        <position position="75"/>
    </location>
    <ligand>
        <name>Na(+)</name>
        <dbReference type="ChEBI" id="CHEBI:29101"/>
        <note>structural</note>
    </ligand>
</feature>
<evidence type="ECO:0000256" key="5">
    <source>
        <dbReference type="ARBA" id="ARBA00023136"/>
    </source>
</evidence>
<comment type="subcellular location">
    <subcellularLocation>
        <location evidence="1 10">Cell membrane</location>
        <topology evidence="1 10">Multi-pass membrane protein</topology>
    </subcellularLocation>
</comment>
<dbReference type="Proteomes" id="UP001597262">
    <property type="component" value="Unassembled WGS sequence"/>
</dbReference>
<dbReference type="RefSeq" id="WP_379321027.1">
    <property type="nucleotide sequence ID" value="NZ_JBHTLM010000018.1"/>
</dbReference>
<evidence type="ECO:0000256" key="8">
    <source>
        <dbReference type="ARBA" id="ARBA00035585"/>
    </source>
</evidence>
<keyword evidence="2 10" id="KW-1003">Cell membrane</keyword>